<evidence type="ECO:0008006" key="4">
    <source>
        <dbReference type="Google" id="ProtNLM"/>
    </source>
</evidence>
<dbReference type="AlphaFoldDB" id="A8PB55"/>
<reference evidence="2 3" key="1">
    <citation type="journal article" date="2010" name="Proc. Natl. Acad. Sci. U.S.A.">
        <title>Insights into evolution of multicellular fungi from the assembled chromosomes of the mushroom Coprinopsis cinerea (Coprinus cinereus).</title>
        <authorList>
            <person name="Stajich J.E."/>
            <person name="Wilke S.K."/>
            <person name="Ahren D."/>
            <person name="Au C.H."/>
            <person name="Birren B.W."/>
            <person name="Borodovsky M."/>
            <person name="Burns C."/>
            <person name="Canback B."/>
            <person name="Casselton L.A."/>
            <person name="Cheng C.K."/>
            <person name="Deng J."/>
            <person name="Dietrich F.S."/>
            <person name="Fargo D.C."/>
            <person name="Farman M.L."/>
            <person name="Gathman A.C."/>
            <person name="Goldberg J."/>
            <person name="Guigo R."/>
            <person name="Hoegger P.J."/>
            <person name="Hooker J.B."/>
            <person name="Huggins A."/>
            <person name="James T.Y."/>
            <person name="Kamada T."/>
            <person name="Kilaru S."/>
            <person name="Kodira C."/>
            <person name="Kues U."/>
            <person name="Kupfer D."/>
            <person name="Kwan H.S."/>
            <person name="Lomsadze A."/>
            <person name="Li W."/>
            <person name="Lilly W.W."/>
            <person name="Ma L.J."/>
            <person name="Mackey A.J."/>
            <person name="Manning G."/>
            <person name="Martin F."/>
            <person name="Muraguchi H."/>
            <person name="Natvig D.O."/>
            <person name="Palmerini H."/>
            <person name="Ramesh M.A."/>
            <person name="Rehmeyer C.J."/>
            <person name="Roe B.A."/>
            <person name="Shenoy N."/>
            <person name="Stanke M."/>
            <person name="Ter-Hovhannisyan V."/>
            <person name="Tunlid A."/>
            <person name="Velagapudi R."/>
            <person name="Vision T.J."/>
            <person name="Zeng Q."/>
            <person name="Zolan M.E."/>
            <person name="Pukkila P.J."/>
        </authorList>
    </citation>
    <scope>NUCLEOTIDE SEQUENCE [LARGE SCALE GENOMIC DNA]</scope>
    <source>
        <strain evidence="3">Okayama-7 / 130 / ATCC MYA-4618 / FGSC 9003</strain>
    </source>
</reference>
<dbReference type="OrthoDB" id="2686356at2759"/>
<evidence type="ECO:0000256" key="1">
    <source>
        <dbReference type="SAM" id="SignalP"/>
    </source>
</evidence>
<accession>A8PB55</accession>
<dbReference type="HOGENOM" id="CLU_101873_1_1_1"/>
<keyword evidence="3" id="KW-1185">Reference proteome</keyword>
<proteinExistence type="predicted"/>
<feature type="signal peptide" evidence="1">
    <location>
        <begin position="1"/>
        <end position="24"/>
    </location>
</feature>
<gene>
    <name evidence="2" type="ORF">CC1G_02565</name>
</gene>
<protein>
    <recommendedName>
        <fullName evidence="4">SCP domain-containing protein</fullName>
    </recommendedName>
</protein>
<name>A8PB55_COPC7</name>
<dbReference type="InParanoid" id="A8PB55"/>
<dbReference type="RefSeq" id="XP_001840102.2">
    <property type="nucleotide sequence ID" value="XM_001840050.2"/>
</dbReference>
<dbReference type="KEGG" id="cci:CC1G_02565"/>
<organism evidence="2 3">
    <name type="scientific">Coprinopsis cinerea (strain Okayama-7 / 130 / ATCC MYA-4618 / FGSC 9003)</name>
    <name type="common">Inky cap fungus</name>
    <name type="synonym">Hormographiella aspergillata</name>
    <dbReference type="NCBI Taxonomy" id="240176"/>
    <lineage>
        <taxon>Eukaryota</taxon>
        <taxon>Fungi</taxon>
        <taxon>Dikarya</taxon>
        <taxon>Basidiomycota</taxon>
        <taxon>Agaricomycotina</taxon>
        <taxon>Agaricomycetes</taxon>
        <taxon>Agaricomycetidae</taxon>
        <taxon>Agaricales</taxon>
        <taxon>Agaricineae</taxon>
        <taxon>Psathyrellaceae</taxon>
        <taxon>Coprinopsis</taxon>
    </lineage>
</organism>
<sequence>MFAKFTSLVLLSLAAFNHLSGVAALPQGSPAAVELTDADVPEVVPGPGLPSLESLGLTSAGLWAKAREHAEKHERVSPVNSESSLENENLKKRYVGACLHDRIINRAAAYACYDSLNGLGTTSCYVPSGGSTFCHSGGVYWTGRPDGAPTAASWW</sequence>
<comment type="caution">
    <text evidence="2">The sequence shown here is derived from an EMBL/GenBank/DDBJ whole genome shotgun (WGS) entry which is preliminary data.</text>
</comment>
<feature type="chain" id="PRO_5002727665" description="SCP domain-containing protein" evidence="1">
    <location>
        <begin position="25"/>
        <end position="155"/>
    </location>
</feature>
<dbReference type="OMA" id="CRIGSIC"/>
<evidence type="ECO:0000313" key="3">
    <source>
        <dbReference type="Proteomes" id="UP000001861"/>
    </source>
</evidence>
<dbReference type="Proteomes" id="UP000001861">
    <property type="component" value="Unassembled WGS sequence"/>
</dbReference>
<dbReference type="EMBL" id="AACS02000004">
    <property type="protein sequence ID" value="EAU81549.2"/>
    <property type="molecule type" value="Genomic_DNA"/>
</dbReference>
<dbReference type="VEuPathDB" id="FungiDB:CC1G_02565"/>
<keyword evidence="1" id="KW-0732">Signal</keyword>
<evidence type="ECO:0000313" key="2">
    <source>
        <dbReference type="EMBL" id="EAU81549.2"/>
    </source>
</evidence>
<dbReference type="GeneID" id="6016731"/>